<accession>A0A7S8FGH2</accession>
<dbReference type="Proteomes" id="UP000593737">
    <property type="component" value="Chromosome"/>
</dbReference>
<keyword evidence="1" id="KW-0472">Membrane</keyword>
<name>A0A7S8FGH2_9BACT</name>
<evidence type="ECO:0000313" key="3">
    <source>
        <dbReference type="Proteomes" id="UP000593737"/>
    </source>
</evidence>
<dbReference type="KEGG" id="nkf:Nkreftii_003284"/>
<dbReference type="AlphaFoldDB" id="A0A7S8FGH2"/>
<evidence type="ECO:0000313" key="2">
    <source>
        <dbReference type="EMBL" id="QPD05510.1"/>
    </source>
</evidence>
<dbReference type="EMBL" id="CP047423">
    <property type="protein sequence ID" value="QPD05510.1"/>
    <property type="molecule type" value="Genomic_DNA"/>
</dbReference>
<organism evidence="2 3">
    <name type="scientific">Candidatus Nitrospira kreftii</name>
    <dbReference type="NCBI Taxonomy" id="2652173"/>
    <lineage>
        <taxon>Bacteria</taxon>
        <taxon>Pseudomonadati</taxon>
        <taxon>Nitrospirota</taxon>
        <taxon>Nitrospiria</taxon>
        <taxon>Nitrospirales</taxon>
        <taxon>Nitrospiraceae</taxon>
        <taxon>Nitrospira</taxon>
    </lineage>
</organism>
<proteinExistence type="predicted"/>
<reference evidence="2 3" key="1">
    <citation type="journal article" date="2020" name="ISME J.">
        <title>Enrichment and physiological characterization of a novel comammox Nitrospira indicates ammonium inhibition of complete nitrification.</title>
        <authorList>
            <person name="Sakoula D."/>
            <person name="Koch H."/>
            <person name="Frank J."/>
            <person name="Jetten M.S.M."/>
            <person name="van Kessel M.A.H.J."/>
            <person name="Lucker S."/>
        </authorList>
    </citation>
    <scope>NUCLEOTIDE SEQUENCE [LARGE SCALE GENOMIC DNA]</scope>
    <source>
        <strain evidence="2">Comreactor17</strain>
    </source>
</reference>
<gene>
    <name evidence="2" type="ORF">Nkreftii_003284</name>
</gene>
<protein>
    <submittedName>
        <fullName evidence="2">Uncharacterized protein</fullName>
    </submittedName>
</protein>
<keyword evidence="1" id="KW-1133">Transmembrane helix</keyword>
<feature type="transmembrane region" description="Helical" evidence="1">
    <location>
        <begin position="35"/>
        <end position="54"/>
    </location>
</feature>
<sequence length="62" mass="6776">MGMSFWNWLGVVMLVLALFLNELYLGINAWYEINLGAIVAGVVYLVVAISLSVWPSASNQSA</sequence>
<evidence type="ECO:0000256" key="1">
    <source>
        <dbReference type="SAM" id="Phobius"/>
    </source>
</evidence>
<keyword evidence="1" id="KW-0812">Transmembrane</keyword>